<reference evidence="2 3" key="1">
    <citation type="submission" date="2018-11" db="EMBL/GenBank/DDBJ databases">
        <title>Genome sequence of Saitozyma podzolica DSM 27192.</title>
        <authorList>
            <person name="Aliyu H."/>
            <person name="Gorte O."/>
            <person name="Ochsenreither K."/>
        </authorList>
    </citation>
    <scope>NUCLEOTIDE SEQUENCE [LARGE SCALE GENOMIC DNA]</scope>
    <source>
        <strain evidence="2 3">DSM 27192</strain>
    </source>
</reference>
<accession>A0A427YUA6</accession>
<dbReference type="AlphaFoldDB" id="A0A427YUA6"/>
<keyword evidence="3" id="KW-1185">Reference proteome</keyword>
<protein>
    <submittedName>
        <fullName evidence="2">Uncharacterized protein</fullName>
    </submittedName>
</protein>
<sequence length="130" mass="14059">MSDLPATVGAKHPKTAGDTRIPSFPDIARQAPAPSPTTETTPSRGTGQLNKPSGNLAHIGDEQLSFLKKLALERATAEAGNARLMQWPPEGYTFLNHADWEHLKALAMNEFITARRGGNRISKTVIDLSD</sequence>
<comment type="caution">
    <text evidence="2">The sequence shown here is derived from an EMBL/GenBank/DDBJ whole genome shotgun (WGS) entry which is preliminary data.</text>
</comment>
<name>A0A427YUA6_9TREE</name>
<dbReference type="EMBL" id="RSCD01000002">
    <property type="protein sequence ID" value="RSH94723.1"/>
    <property type="molecule type" value="Genomic_DNA"/>
</dbReference>
<proteinExistence type="predicted"/>
<evidence type="ECO:0000256" key="1">
    <source>
        <dbReference type="SAM" id="MobiDB-lite"/>
    </source>
</evidence>
<gene>
    <name evidence="2" type="ORF">EHS25_004528</name>
</gene>
<feature type="compositionally biased region" description="Polar residues" evidence="1">
    <location>
        <begin position="44"/>
        <end position="53"/>
    </location>
</feature>
<dbReference type="Proteomes" id="UP000279259">
    <property type="component" value="Unassembled WGS sequence"/>
</dbReference>
<evidence type="ECO:0000313" key="2">
    <source>
        <dbReference type="EMBL" id="RSH94723.1"/>
    </source>
</evidence>
<feature type="region of interest" description="Disordered" evidence="1">
    <location>
        <begin position="1"/>
        <end position="57"/>
    </location>
</feature>
<evidence type="ECO:0000313" key="3">
    <source>
        <dbReference type="Proteomes" id="UP000279259"/>
    </source>
</evidence>
<organism evidence="2 3">
    <name type="scientific">Saitozyma podzolica</name>
    <dbReference type="NCBI Taxonomy" id="1890683"/>
    <lineage>
        <taxon>Eukaryota</taxon>
        <taxon>Fungi</taxon>
        <taxon>Dikarya</taxon>
        <taxon>Basidiomycota</taxon>
        <taxon>Agaricomycotina</taxon>
        <taxon>Tremellomycetes</taxon>
        <taxon>Tremellales</taxon>
        <taxon>Trimorphomycetaceae</taxon>
        <taxon>Saitozyma</taxon>
    </lineage>
</organism>